<dbReference type="NCBIfam" id="TIGR00254">
    <property type="entry name" value="GGDEF"/>
    <property type="match status" value="1"/>
</dbReference>
<dbReference type="Gene3D" id="3.30.70.270">
    <property type="match status" value="1"/>
</dbReference>
<keyword evidence="5 6" id="KW-0472">Membrane</keyword>
<dbReference type="AlphaFoldDB" id="A0A8J6P7W8"/>
<dbReference type="PROSITE" id="PS50883">
    <property type="entry name" value="EAL"/>
    <property type="match status" value="1"/>
</dbReference>
<evidence type="ECO:0000256" key="4">
    <source>
        <dbReference type="ARBA" id="ARBA00022989"/>
    </source>
</evidence>
<feature type="transmembrane region" description="Helical" evidence="6">
    <location>
        <begin position="289"/>
        <end position="314"/>
    </location>
</feature>
<evidence type="ECO:0000259" key="7">
    <source>
        <dbReference type="PROSITE" id="PS50883"/>
    </source>
</evidence>
<dbReference type="Pfam" id="PF02743">
    <property type="entry name" value="dCache_1"/>
    <property type="match status" value="1"/>
</dbReference>
<dbReference type="Gene3D" id="3.20.20.450">
    <property type="entry name" value="EAL domain"/>
    <property type="match status" value="1"/>
</dbReference>
<sequence length="758" mass="86204">MDETIIKKRFKKTVRLTVCVGIFLLALGIFLAVFLVYTLNKVAKDQIKAETVEYISRFDKQIAANFKMLDTFSSVITNSGIEGEENFAQVLTDVSERNAFITIAYFNSSKEGTIVTQGKQARLYLPLSSLQDEIQTVVYDALEEKRSISDLFVSEFSGKTVFVYGVPVYKNGEVAGALVASDHIEIFTDILDGNGVLGGNGYLHMIDSDGRFLIRSHCAVVKEKVSSIFDGPYLERCAPEAVRRALQNGEEVSFSFPYQGETYQSLLEPVGTNGWYLFCVNTVQASSHFIYTLVLVIAASFFGVLALSIFLLYYDYRSVQKSNQELIRLAYYDDLTGAYNLFYFCQKIGKRLAKPQSCSIVAFNLFQFKFINEIFGRDQADKLLCDISKTISQHLKEGEFYCRDTADSFYIFLRDTRQDAVCTRLNTLFDEITNSTSLDSDFRVSAYCGVITAGERGKKAYDVDQLMTLVMFALSKAKEKRRSRICFYDASLHETMKLENYLEGRMQYALETREFHMFLQPKINLKTNSLGGAEALVRWVEDNGVVICPDQFIPLFEKNGFCVQLDQYMVECACQKIREWIDKGIEPIGIAVNQSKSTFYESDHIDALCRLVEKYQIPPKLITLEILEGLAMENIKELNRKIEQLQKTGFQISMDDFGSGYSSLNTLAKLKINELKLDKGFLREASLEGNQRSKIIMKQIVQLADCLSISTVVEGVETKKEESFIRSLGCNYGQGYYYSRPVSSKEFDIRYMEDRRGY</sequence>
<feature type="transmembrane region" description="Helical" evidence="6">
    <location>
        <begin position="16"/>
        <end position="39"/>
    </location>
</feature>
<evidence type="ECO:0000256" key="2">
    <source>
        <dbReference type="ARBA" id="ARBA00022475"/>
    </source>
</evidence>
<evidence type="ECO:0000256" key="3">
    <source>
        <dbReference type="ARBA" id="ARBA00022692"/>
    </source>
</evidence>
<dbReference type="EMBL" id="JACRTL010000004">
    <property type="protein sequence ID" value="MBC8611114.1"/>
    <property type="molecule type" value="Genomic_DNA"/>
</dbReference>
<feature type="domain" description="EAL" evidence="7">
    <location>
        <begin position="499"/>
        <end position="755"/>
    </location>
</feature>
<proteinExistence type="predicted"/>
<dbReference type="SMART" id="SM00052">
    <property type="entry name" value="EAL"/>
    <property type="match status" value="1"/>
</dbReference>
<dbReference type="InterPro" id="IPR029787">
    <property type="entry name" value="Nucleotide_cyclase"/>
</dbReference>
<dbReference type="InterPro" id="IPR001633">
    <property type="entry name" value="EAL_dom"/>
</dbReference>
<dbReference type="PROSITE" id="PS50887">
    <property type="entry name" value="GGDEF"/>
    <property type="match status" value="1"/>
</dbReference>
<dbReference type="PANTHER" id="PTHR33121:SF70">
    <property type="entry name" value="SIGNALING PROTEIN YKOW"/>
    <property type="match status" value="1"/>
</dbReference>
<dbReference type="InterPro" id="IPR043128">
    <property type="entry name" value="Rev_trsase/Diguanyl_cyclase"/>
</dbReference>
<dbReference type="SMART" id="SM00267">
    <property type="entry name" value="GGDEF"/>
    <property type="match status" value="1"/>
</dbReference>
<dbReference type="CDD" id="cd01948">
    <property type="entry name" value="EAL"/>
    <property type="match status" value="1"/>
</dbReference>
<name>A0A8J6P7W8_9FIRM</name>
<comment type="subcellular location">
    <subcellularLocation>
        <location evidence="1">Cell membrane</location>
        <topology evidence="1">Multi-pass membrane protein</topology>
    </subcellularLocation>
</comment>
<dbReference type="SUPFAM" id="SSF55073">
    <property type="entry name" value="Nucleotide cyclase"/>
    <property type="match status" value="1"/>
</dbReference>
<dbReference type="InterPro" id="IPR050706">
    <property type="entry name" value="Cyclic-di-GMP_PDE-like"/>
</dbReference>
<dbReference type="Proteomes" id="UP000632659">
    <property type="component" value="Unassembled WGS sequence"/>
</dbReference>
<evidence type="ECO:0000313" key="10">
    <source>
        <dbReference type="Proteomes" id="UP000632659"/>
    </source>
</evidence>
<keyword evidence="2" id="KW-1003">Cell membrane</keyword>
<evidence type="ECO:0000256" key="1">
    <source>
        <dbReference type="ARBA" id="ARBA00004651"/>
    </source>
</evidence>
<gene>
    <name evidence="9" type="ORF">H8702_08305</name>
</gene>
<organism evidence="9 10">
    <name type="scientific">Massiliimalia timonensis</name>
    <dbReference type="NCBI Taxonomy" id="1987501"/>
    <lineage>
        <taxon>Bacteria</taxon>
        <taxon>Bacillati</taxon>
        <taxon>Bacillota</taxon>
        <taxon>Clostridia</taxon>
        <taxon>Eubacteriales</taxon>
        <taxon>Oscillospiraceae</taxon>
        <taxon>Massiliimalia</taxon>
    </lineage>
</organism>
<keyword evidence="10" id="KW-1185">Reference proteome</keyword>
<comment type="caution">
    <text evidence="9">The sequence shown here is derived from an EMBL/GenBank/DDBJ whole genome shotgun (WGS) entry which is preliminary data.</text>
</comment>
<dbReference type="CDD" id="cd01949">
    <property type="entry name" value="GGDEF"/>
    <property type="match status" value="1"/>
</dbReference>
<evidence type="ECO:0000313" key="9">
    <source>
        <dbReference type="EMBL" id="MBC8611114.1"/>
    </source>
</evidence>
<keyword evidence="4 6" id="KW-1133">Transmembrane helix</keyword>
<dbReference type="InterPro" id="IPR000160">
    <property type="entry name" value="GGDEF_dom"/>
</dbReference>
<evidence type="ECO:0000259" key="8">
    <source>
        <dbReference type="PROSITE" id="PS50887"/>
    </source>
</evidence>
<dbReference type="Gene3D" id="3.30.450.20">
    <property type="entry name" value="PAS domain"/>
    <property type="match status" value="1"/>
</dbReference>
<dbReference type="SUPFAM" id="SSF141868">
    <property type="entry name" value="EAL domain-like"/>
    <property type="match status" value="1"/>
</dbReference>
<evidence type="ECO:0000256" key="6">
    <source>
        <dbReference type="SAM" id="Phobius"/>
    </source>
</evidence>
<dbReference type="InterPro" id="IPR033479">
    <property type="entry name" value="dCache_1"/>
</dbReference>
<dbReference type="PANTHER" id="PTHR33121">
    <property type="entry name" value="CYCLIC DI-GMP PHOSPHODIESTERASE PDEF"/>
    <property type="match status" value="1"/>
</dbReference>
<evidence type="ECO:0000256" key="5">
    <source>
        <dbReference type="ARBA" id="ARBA00023136"/>
    </source>
</evidence>
<dbReference type="GO" id="GO:0005886">
    <property type="term" value="C:plasma membrane"/>
    <property type="evidence" value="ECO:0007669"/>
    <property type="project" value="UniProtKB-SubCell"/>
</dbReference>
<dbReference type="InterPro" id="IPR035919">
    <property type="entry name" value="EAL_sf"/>
</dbReference>
<dbReference type="RefSeq" id="WP_187536537.1">
    <property type="nucleotide sequence ID" value="NZ_JACRTL010000004.1"/>
</dbReference>
<keyword evidence="3 6" id="KW-0812">Transmembrane</keyword>
<dbReference type="Pfam" id="PF00990">
    <property type="entry name" value="GGDEF"/>
    <property type="match status" value="1"/>
</dbReference>
<feature type="domain" description="GGDEF" evidence="8">
    <location>
        <begin position="356"/>
        <end position="490"/>
    </location>
</feature>
<dbReference type="GO" id="GO:0071111">
    <property type="term" value="F:cyclic-guanylate-specific phosphodiesterase activity"/>
    <property type="evidence" value="ECO:0007669"/>
    <property type="project" value="InterPro"/>
</dbReference>
<protein>
    <submittedName>
        <fullName evidence="9">EAL domain-containing protein</fullName>
    </submittedName>
</protein>
<dbReference type="CDD" id="cd18773">
    <property type="entry name" value="PDC1_HK_sensor"/>
    <property type="match status" value="1"/>
</dbReference>
<dbReference type="Pfam" id="PF00563">
    <property type="entry name" value="EAL"/>
    <property type="match status" value="1"/>
</dbReference>
<reference evidence="9" key="1">
    <citation type="submission" date="2020-08" db="EMBL/GenBank/DDBJ databases">
        <title>Genome public.</title>
        <authorList>
            <person name="Liu C."/>
            <person name="Sun Q."/>
        </authorList>
    </citation>
    <scope>NUCLEOTIDE SEQUENCE</scope>
    <source>
        <strain evidence="9">NSJ-15</strain>
    </source>
</reference>
<accession>A0A8J6P7W8</accession>